<comment type="caution">
    <text evidence="2">The sequence shown here is derived from an EMBL/GenBank/DDBJ whole genome shotgun (WGS) entry which is preliminary data.</text>
</comment>
<feature type="domain" description="DUF1990" evidence="1">
    <location>
        <begin position="97"/>
        <end position="183"/>
    </location>
</feature>
<organism evidence="2 3">
    <name type="scientific">Hymenobacter jeongseonensis</name>
    <dbReference type="NCBI Taxonomy" id="2791027"/>
    <lineage>
        <taxon>Bacteria</taxon>
        <taxon>Pseudomonadati</taxon>
        <taxon>Bacteroidota</taxon>
        <taxon>Cytophagia</taxon>
        <taxon>Cytophagales</taxon>
        <taxon>Hymenobacteraceae</taxon>
        <taxon>Hymenobacter</taxon>
    </lineage>
</organism>
<dbReference type="Pfam" id="PF09348">
    <property type="entry name" value="DUF1990"/>
    <property type="match status" value="1"/>
</dbReference>
<keyword evidence="3" id="KW-1185">Reference proteome</keyword>
<gene>
    <name evidence="2" type="ORF">I2I05_06535</name>
</gene>
<name>A0ABS0IG85_9BACT</name>
<proteinExistence type="predicted"/>
<evidence type="ECO:0000313" key="2">
    <source>
        <dbReference type="EMBL" id="MBF9237049.1"/>
    </source>
</evidence>
<sequence>MKNAAGRNPPGAGKWRIRESRACFRRIPPHSKIIPLPVANPHHAEQPAATGSGPWLERRYFIDVARPRLTPSQLMAEVQADVARFAPELLADFQKKEGSENGLRVGEEFEITILGPWNGCVRVTEVGATFFEFITLEGHPEAGRIHFEAHYLDESPDVLRFEIRSRARSRDGLVAFAYNTTGIGKRVQEATWVEFCRRVAAASGGQALSDVTVETHTQNETGSHDHERHA</sequence>
<accession>A0ABS0IG85</accession>
<reference evidence="2 3" key="1">
    <citation type="submission" date="2020-11" db="EMBL/GenBank/DDBJ databases">
        <authorList>
            <person name="Kim M.K."/>
        </authorList>
    </citation>
    <scope>NUCLEOTIDE SEQUENCE [LARGE SCALE GENOMIC DNA]</scope>
    <source>
        <strain evidence="2 3">BT683</strain>
    </source>
</reference>
<protein>
    <submittedName>
        <fullName evidence="2">DUF1990 family protein</fullName>
    </submittedName>
</protein>
<dbReference type="InterPro" id="IPR018960">
    <property type="entry name" value="DUF1990"/>
</dbReference>
<evidence type="ECO:0000259" key="1">
    <source>
        <dbReference type="Pfam" id="PF09348"/>
    </source>
</evidence>
<evidence type="ECO:0000313" key="3">
    <source>
        <dbReference type="Proteomes" id="UP000597617"/>
    </source>
</evidence>
<dbReference type="Proteomes" id="UP000597617">
    <property type="component" value="Unassembled WGS sequence"/>
</dbReference>
<dbReference type="EMBL" id="JADQDQ010000002">
    <property type="protein sequence ID" value="MBF9237049.1"/>
    <property type="molecule type" value="Genomic_DNA"/>
</dbReference>